<dbReference type="InterPro" id="IPR028096">
    <property type="entry name" value="EfeO_Cupredoxin"/>
</dbReference>
<accession>A0A064CMJ6</accession>
<dbReference type="Gene3D" id="2.60.40.420">
    <property type="entry name" value="Cupredoxins - blue copper proteins"/>
    <property type="match status" value="1"/>
</dbReference>
<feature type="chain" id="PRO_5039320032" description="EfeO-type cupredoxin-like domain-containing protein" evidence="1">
    <location>
        <begin position="30"/>
        <end position="119"/>
    </location>
</feature>
<feature type="domain" description="EfeO-type cupredoxin-like" evidence="2">
    <location>
        <begin position="34"/>
        <end position="118"/>
    </location>
</feature>
<feature type="signal peptide" evidence="1">
    <location>
        <begin position="1"/>
        <end position="29"/>
    </location>
</feature>
<sequence>MTPRIFALSVAIAFAAVLLVAACSAGTTASPSSAPPAAGPTISIADMKFSSPGPVSPGATVTVTNADGVEHTVTADSGSGFNVEVGEKGTATFTAPSTPGTYPYHCTYHPAMHGQLVVQ</sequence>
<dbReference type="eggNOG" id="COG3794">
    <property type="taxonomic scope" value="Bacteria"/>
</dbReference>
<proteinExistence type="predicted"/>
<evidence type="ECO:0000313" key="4">
    <source>
        <dbReference type="Proteomes" id="UP000022835"/>
    </source>
</evidence>
<name>A0A064CMJ6_9MYCO</name>
<dbReference type="AlphaFoldDB" id="A0A064CMJ6"/>
<dbReference type="SUPFAM" id="SSF49503">
    <property type="entry name" value="Cupredoxins"/>
    <property type="match status" value="1"/>
</dbReference>
<dbReference type="STRING" id="1440774.Y900_014085"/>
<gene>
    <name evidence="3" type="ORF">Y900_014085</name>
</gene>
<dbReference type="InterPro" id="IPR008972">
    <property type="entry name" value="Cupredoxin"/>
</dbReference>
<comment type="caution">
    <text evidence="3">The sequence shown here is derived from an EMBL/GenBank/DDBJ whole genome shotgun (WGS) entry which is preliminary data.</text>
</comment>
<dbReference type="PANTHER" id="PTHR36507:SF1">
    <property type="entry name" value="BLL1555 PROTEIN"/>
    <property type="match status" value="1"/>
</dbReference>
<evidence type="ECO:0000313" key="3">
    <source>
        <dbReference type="EMBL" id="KDF00038.1"/>
    </source>
</evidence>
<protein>
    <recommendedName>
        <fullName evidence="2">EfeO-type cupredoxin-like domain-containing protein</fullName>
    </recommendedName>
</protein>
<dbReference type="PROSITE" id="PS51257">
    <property type="entry name" value="PROKAR_LIPOPROTEIN"/>
    <property type="match status" value="1"/>
</dbReference>
<dbReference type="Proteomes" id="UP000022835">
    <property type="component" value="Unassembled WGS sequence"/>
</dbReference>
<dbReference type="EMBL" id="JALN02000001">
    <property type="protein sequence ID" value="KDF00038.1"/>
    <property type="molecule type" value="Genomic_DNA"/>
</dbReference>
<dbReference type="Pfam" id="PF13473">
    <property type="entry name" value="Cupredoxin_1"/>
    <property type="match status" value="1"/>
</dbReference>
<evidence type="ECO:0000256" key="1">
    <source>
        <dbReference type="SAM" id="SignalP"/>
    </source>
</evidence>
<keyword evidence="4" id="KW-1185">Reference proteome</keyword>
<reference evidence="3" key="1">
    <citation type="submission" date="2014-05" db="EMBL/GenBank/DDBJ databases">
        <title>Genome sequence of Mycobacterium aromaticivorans strain JS19b1T (= DSM 45407T).</title>
        <authorList>
            <person name="Kwak Y."/>
            <person name="Park G.-S."/>
            <person name="Li Q.X."/>
            <person name="Lee S.-E."/>
            <person name="Shin J.-H."/>
        </authorList>
    </citation>
    <scope>NUCLEOTIDE SEQUENCE [LARGE SCALE GENOMIC DNA]</scope>
    <source>
        <strain evidence="3">JS19b1</strain>
    </source>
</reference>
<evidence type="ECO:0000259" key="2">
    <source>
        <dbReference type="Pfam" id="PF13473"/>
    </source>
</evidence>
<dbReference type="PANTHER" id="PTHR36507">
    <property type="entry name" value="BLL1555 PROTEIN"/>
    <property type="match status" value="1"/>
</dbReference>
<organism evidence="3 4">
    <name type="scientific">Mycolicibacterium aromaticivorans JS19b1 = JCM 16368</name>
    <dbReference type="NCBI Taxonomy" id="1440774"/>
    <lineage>
        <taxon>Bacteria</taxon>
        <taxon>Bacillati</taxon>
        <taxon>Actinomycetota</taxon>
        <taxon>Actinomycetes</taxon>
        <taxon>Mycobacteriales</taxon>
        <taxon>Mycobacteriaceae</taxon>
        <taxon>Mycolicibacterium</taxon>
    </lineage>
</organism>
<dbReference type="OrthoDB" id="574459at2"/>
<dbReference type="RefSeq" id="WP_036342521.1">
    <property type="nucleotide sequence ID" value="NZ_JALN02000001.1"/>
</dbReference>
<keyword evidence="1" id="KW-0732">Signal</keyword>
<dbReference type="InterPro" id="IPR052721">
    <property type="entry name" value="ET_Amicyanin"/>
</dbReference>